<feature type="compositionally biased region" description="Low complexity" evidence="2">
    <location>
        <begin position="12"/>
        <end position="26"/>
    </location>
</feature>
<sequence>MTTPTAQPPSAQNPTAQHPTAQPPTALHGPAFAADPQTVYERLRRQGPVAPVEIAPGVEALLVTDYQAALDLLRDTDTYSKDSRAWQQTVPPDSPLLPVLGYRPTALFSDGETHARYRQVITDGLALLEPHLLQRRVAEVAHRLIGTFGATGSADLIADYARRLPVHVVTTWFGVPDEHRERLVAGIVGMIESTRQAVTAYADLVAVVTAMVAERRERPRHDLTSWFLTHPAGLDNDEVVRQITLTMIAGNEPTTNLIGNALRRLLTDARYAGSLFGGAMTAHQAIDEVLWHEPPLANLSAHYPRCDTVLHGRAIPAGSLVLVSYAAANSEAAPPADSPDTAGLRSGESAHLAWAAGPHACPARDPALLIAITAVEQLTSRIGDLELAEPADTLRWRPGPFHRALVRLPVRFTPLAG</sequence>
<name>A0ABZ1TZH8_9ACTN</name>
<dbReference type="PANTHER" id="PTHR46696">
    <property type="entry name" value="P450, PUTATIVE (EUROFUNG)-RELATED"/>
    <property type="match status" value="1"/>
</dbReference>
<organism evidence="3 4">
    <name type="scientific">Kitasatospora purpeofusca</name>
    <dbReference type="NCBI Taxonomy" id="67352"/>
    <lineage>
        <taxon>Bacteria</taxon>
        <taxon>Bacillati</taxon>
        <taxon>Actinomycetota</taxon>
        <taxon>Actinomycetes</taxon>
        <taxon>Kitasatosporales</taxon>
        <taxon>Streptomycetaceae</taxon>
        <taxon>Kitasatospora</taxon>
    </lineage>
</organism>
<accession>A0ABZ1TZH8</accession>
<evidence type="ECO:0000256" key="2">
    <source>
        <dbReference type="SAM" id="MobiDB-lite"/>
    </source>
</evidence>
<dbReference type="Proteomes" id="UP001432222">
    <property type="component" value="Chromosome"/>
</dbReference>
<comment type="similarity">
    <text evidence="1">Belongs to the cytochrome P450 family.</text>
</comment>
<dbReference type="SUPFAM" id="SSF48264">
    <property type="entry name" value="Cytochrome P450"/>
    <property type="match status" value="1"/>
</dbReference>
<evidence type="ECO:0000313" key="4">
    <source>
        <dbReference type="Proteomes" id="UP001432222"/>
    </source>
</evidence>
<feature type="region of interest" description="Disordered" evidence="2">
    <location>
        <begin position="1"/>
        <end position="31"/>
    </location>
</feature>
<feature type="compositionally biased region" description="Polar residues" evidence="2">
    <location>
        <begin position="1"/>
        <end position="10"/>
    </location>
</feature>
<dbReference type="RefSeq" id="WP_328954704.1">
    <property type="nucleotide sequence ID" value="NZ_CP108110.1"/>
</dbReference>
<keyword evidence="4" id="KW-1185">Reference proteome</keyword>
<dbReference type="PRINTS" id="PR00359">
    <property type="entry name" value="BP450"/>
</dbReference>
<dbReference type="PANTHER" id="PTHR46696:SF1">
    <property type="entry name" value="CYTOCHROME P450 YJIB-RELATED"/>
    <property type="match status" value="1"/>
</dbReference>
<dbReference type="CDD" id="cd20623">
    <property type="entry name" value="CYP_unk"/>
    <property type="match status" value="1"/>
</dbReference>
<evidence type="ECO:0000313" key="3">
    <source>
        <dbReference type="EMBL" id="WUQ83760.1"/>
    </source>
</evidence>
<reference evidence="3" key="1">
    <citation type="submission" date="2022-10" db="EMBL/GenBank/DDBJ databases">
        <title>The complete genomes of actinobacterial strains from the NBC collection.</title>
        <authorList>
            <person name="Joergensen T.S."/>
            <person name="Alvarez Arevalo M."/>
            <person name="Sterndorff E.B."/>
            <person name="Faurdal D."/>
            <person name="Vuksanovic O."/>
            <person name="Mourched A.-S."/>
            <person name="Charusanti P."/>
            <person name="Shaw S."/>
            <person name="Blin K."/>
            <person name="Weber T."/>
        </authorList>
    </citation>
    <scope>NUCLEOTIDE SEQUENCE</scope>
    <source>
        <strain evidence="3">NBC_00222</strain>
    </source>
</reference>
<evidence type="ECO:0000256" key="1">
    <source>
        <dbReference type="ARBA" id="ARBA00010617"/>
    </source>
</evidence>
<protein>
    <submittedName>
        <fullName evidence="3">Cytochrome P450</fullName>
    </submittedName>
</protein>
<proteinExistence type="inferred from homology"/>
<dbReference type="InterPro" id="IPR036396">
    <property type="entry name" value="Cyt_P450_sf"/>
</dbReference>
<gene>
    <name evidence="3" type="ORF">OHA16_12725</name>
</gene>
<dbReference type="Gene3D" id="1.10.630.10">
    <property type="entry name" value="Cytochrome P450"/>
    <property type="match status" value="1"/>
</dbReference>
<dbReference type="EMBL" id="CP108110">
    <property type="protein sequence ID" value="WUQ83760.1"/>
    <property type="molecule type" value="Genomic_DNA"/>
</dbReference>
<dbReference type="InterPro" id="IPR002397">
    <property type="entry name" value="Cyt_P450_B"/>
</dbReference>